<dbReference type="Proteomes" id="UP000613177">
    <property type="component" value="Unassembled WGS sequence"/>
</dbReference>
<evidence type="ECO:0000313" key="1">
    <source>
        <dbReference type="EMBL" id="KAG2237677.1"/>
    </source>
</evidence>
<dbReference type="EMBL" id="JAEPRE010000004">
    <property type="protein sequence ID" value="KAG2237677.1"/>
    <property type="molecule type" value="Genomic_DNA"/>
</dbReference>
<sequence length="154" mass="17872">MMPNTTDITGRNSPRAMGCRSFAYVKVCISQDYNKLRPAYQFSEVNNHFRNNLPKNKKYTSYEFCFNNSCGAMTTLTGSEFYPKNYEHVANLAVNELNRNKACYDPPKLELYPNAVDVYIYDFNFVFSWWFNNISGRSCLHDGGPYSLEAEEEE</sequence>
<protein>
    <submittedName>
        <fullName evidence="1">Uncharacterized protein</fullName>
    </submittedName>
</protein>
<reference evidence="1" key="1">
    <citation type="submission" date="2021-01" db="EMBL/GenBank/DDBJ databases">
        <title>Metabolic potential, ecology and presence of endohyphal bacteria is reflected in genomic diversity of Mucoromycotina.</title>
        <authorList>
            <person name="Muszewska A."/>
            <person name="Okrasinska A."/>
            <person name="Steczkiewicz K."/>
            <person name="Drgas O."/>
            <person name="Orlowska M."/>
            <person name="Perlinska-Lenart U."/>
            <person name="Aleksandrzak-Piekarczyk T."/>
            <person name="Szatraj K."/>
            <person name="Zielenkiewicz U."/>
            <person name="Pilsyk S."/>
            <person name="Malc E."/>
            <person name="Mieczkowski P."/>
            <person name="Kruszewska J.S."/>
            <person name="Biernat P."/>
            <person name="Pawlowska J."/>
        </authorList>
    </citation>
    <scope>NUCLEOTIDE SEQUENCE</scope>
    <source>
        <strain evidence="1">WA0000018081</strain>
    </source>
</reference>
<comment type="caution">
    <text evidence="1">The sequence shown here is derived from an EMBL/GenBank/DDBJ whole genome shotgun (WGS) entry which is preliminary data.</text>
</comment>
<gene>
    <name evidence="1" type="ORF">INT48_004580</name>
</gene>
<evidence type="ECO:0000313" key="2">
    <source>
        <dbReference type="Proteomes" id="UP000613177"/>
    </source>
</evidence>
<proteinExistence type="predicted"/>
<keyword evidence="2" id="KW-1185">Reference proteome</keyword>
<dbReference type="AlphaFoldDB" id="A0A8H7SYR7"/>
<accession>A0A8H7SYR7</accession>
<organism evidence="1 2">
    <name type="scientific">Thamnidium elegans</name>
    <dbReference type="NCBI Taxonomy" id="101142"/>
    <lineage>
        <taxon>Eukaryota</taxon>
        <taxon>Fungi</taxon>
        <taxon>Fungi incertae sedis</taxon>
        <taxon>Mucoromycota</taxon>
        <taxon>Mucoromycotina</taxon>
        <taxon>Mucoromycetes</taxon>
        <taxon>Mucorales</taxon>
        <taxon>Mucorineae</taxon>
        <taxon>Mucoraceae</taxon>
        <taxon>Thamnidium</taxon>
    </lineage>
</organism>
<name>A0A8H7SYR7_9FUNG</name>